<evidence type="ECO:0000256" key="1">
    <source>
        <dbReference type="ARBA" id="ARBA00022801"/>
    </source>
</evidence>
<protein>
    <recommendedName>
        <fullName evidence="4">HAMP domain-containing protein</fullName>
    </recommendedName>
</protein>
<feature type="transmembrane region" description="Helical" evidence="3">
    <location>
        <begin position="222"/>
        <end position="243"/>
    </location>
</feature>
<dbReference type="SUPFAM" id="SSF81606">
    <property type="entry name" value="PP2C-like"/>
    <property type="match status" value="1"/>
</dbReference>
<evidence type="ECO:0000313" key="5">
    <source>
        <dbReference type="EMBL" id="OGM01725.1"/>
    </source>
</evidence>
<reference evidence="5 6" key="1">
    <citation type="journal article" date="2016" name="Nat. Commun.">
        <title>Thousands of microbial genomes shed light on interconnected biogeochemical processes in an aquifer system.</title>
        <authorList>
            <person name="Anantharaman K."/>
            <person name="Brown C.T."/>
            <person name="Hug L.A."/>
            <person name="Sharon I."/>
            <person name="Castelle C.J."/>
            <person name="Probst A.J."/>
            <person name="Thomas B.C."/>
            <person name="Singh A."/>
            <person name="Wilkins M.J."/>
            <person name="Karaoz U."/>
            <person name="Brodie E.L."/>
            <person name="Williams K.H."/>
            <person name="Hubbard S.S."/>
            <person name="Banfield J.F."/>
        </authorList>
    </citation>
    <scope>NUCLEOTIDE SEQUENCE [LARGE SCALE GENOMIC DNA]</scope>
</reference>
<dbReference type="InterPro" id="IPR052016">
    <property type="entry name" value="Bact_Sigma-Reg"/>
</dbReference>
<dbReference type="GO" id="GO:0016020">
    <property type="term" value="C:membrane"/>
    <property type="evidence" value="ECO:0007669"/>
    <property type="project" value="InterPro"/>
</dbReference>
<dbReference type="Pfam" id="PF01590">
    <property type="entry name" value="GAF"/>
    <property type="match status" value="1"/>
</dbReference>
<evidence type="ECO:0000256" key="3">
    <source>
        <dbReference type="SAM" id="Phobius"/>
    </source>
</evidence>
<dbReference type="SMART" id="SM00304">
    <property type="entry name" value="HAMP"/>
    <property type="match status" value="1"/>
</dbReference>
<dbReference type="SMART" id="SM00065">
    <property type="entry name" value="GAF"/>
    <property type="match status" value="1"/>
</dbReference>
<dbReference type="Proteomes" id="UP000178735">
    <property type="component" value="Unassembled WGS sequence"/>
</dbReference>
<dbReference type="Gene3D" id="3.60.40.10">
    <property type="entry name" value="PPM-type phosphatase domain"/>
    <property type="match status" value="1"/>
</dbReference>
<accession>A0A1F7WI24</accession>
<dbReference type="EMBL" id="MGFH01000228">
    <property type="protein sequence ID" value="OGM01725.1"/>
    <property type="molecule type" value="Genomic_DNA"/>
</dbReference>
<dbReference type="PANTHER" id="PTHR43156:SF2">
    <property type="entry name" value="STAGE II SPORULATION PROTEIN E"/>
    <property type="match status" value="1"/>
</dbReference>
<evidence type="ECO:0000313" key="6">
    <source>
        <dbReference type="Proteomes" id="UP000178735"/>
    </source>
</evidence>
<dbReference type="Pfam" id="PF00672">
    <property type="entry name" value="HAMP"/>
    <property type="match status" value="1"/>
</dbReference>
<evidence type="ECO:0000259" key="4">
    <source>
        <dbReference type="PROSITE" id="PS50885"/>
    </source>
</evidence>
<name>A0A1F7WI24_9BACT</name>
<dbReference type="AlphaFoldDB" id="A0A1F7WI24"/>
<dbReference type="Gene3D" id="6.10.340.10">
    <property type="match status" value="1"/>
</dbReference>
<keyword evidence="2" id="KW-0175">Coiled coil</keyword>
<dbReference type="CDD" id="cd06225">
    <property type="entry name" value="HAMP"/>
    <property type="match status" value="1"/>
</dbReference>
<dbReference type="SMART" id="SM00331">
    <property type="entry name" value="PP2C_SIG"/>
    <property type="match status" value="1"/>
</dbReference>
<dbReference type="STRING" id="1817813.A2008_10935"/>
<keyword evidence="1" id="KW-0378">Hydrolase</keyword>
<comment type="caution">
    <text evidence="5">The sequence shown here is derived from an EMBL/GenBank/DDBJ whole genome shotgun (WGS) entry which is preliminary data.</text>
</comment>
<keyword evidence="3" id="KW-0472">Membrane</keyword>
<dbReference type="InterPro" id="IPR003660">
    <property type="entry name" value="HAMP_dom"/>
</dbReference>
<dbReference type="GO" id="GO:0016791">
    <property type="term" value="F:phosphatase activity"/>
    <property type="evidence" value="ECO:0007669"/>
    <property type="project" value="TreeGrafter"/>
</dbReference>
<dbReference type="Gene3D" id="3.30.450.40">
    <property type="match status" value="1"/>
</dbReference>
<dbReference type="InterPro" id="IPR029016">
    <property type="entry name" value="GAF-like_dom_sf"/>
</dbReference>
<feature type="coiled-coil region" evidence="2">
    <location>
        <begin position="296"/>
        <end position="326"/>
    </location>
</feature>
<dbReference type="SUPFAM" id="SSF55781">
    <property type="entry name" value="GAF domain-like"/>
    <property type="match status" value="1"/>
</dbReference>
<dbReference type="Pfam" id="PF07228">
    <property type="entry name" value="SpoIIE"/>
    <property type="match status" value="1"/>
</dbReference>
<dbReference type="InterPro" id="IPR003018">
    <property type="entry name" value="GAF"/>
</dbReference>
<organism evidence="5 6">
    <name type="scientific">Candidatus Wallbacteria bacterium GWC2_49_35</name>
    <dbReference type="NCBI Taxonomy" id="1817813"/>
    <lineage>
        <taxon>Bacteria</taxon>
        <taxon>Candidatus Walliibacteriota</taxon>
    </lineage>
</organism>
<keyword evidence="3" id="KW-1133">Transmembrane helix</keyword>
<dbReference type="InterPro" id="IPR001932">
    <property type="entry name" value="PPM-type_phosphatase-like_dom"/>
</dbReference>
<proteinExistence type="predicted"/>
<dbReference type="PANTHER" id="PTHR43156">
    <property type="entry name" value="STAGE II SPORULATION PROTEIN E-RELATED"/>
    <property type="match status" value="1"/>
</dbReference>
<gene>
    <name evidence="5" type="ORF">A2008_10935</name>
</gene>
<evidence type="ECO:0000256" key="2">
    <source>
        <dbReference type="SAM" id="Coils"/>
    </source>
</evidence>
<feature type="domain" description="HAMP" evidence="4">
    <location>
        <begin position="245"/>
        <end position="297"/>
    </location>
</feature>
<sequence length="737" mass="82072">MSDNNEINGNLNSANTAGIELRPGAPASGKGSDNSSGFVPASGEKLMHFNAKKSIANKLILYITLLVFGIIAATSVYIARQQQILLINKMIEKAEYLNNLLLVSFSEAILSNQLTTLQYSVEDVKRNDSDVVLCEVYDLDARCIASSIDANRGVIKSDDGVNKVSHDLIVNSMKTSSTQRNFISDGGHFEVAVPLVISKTVKGSLIVRYSLDKVHKEIMNSYIHSVLICVIAIIIGWIISVFMSRKITTPIFDLARGANEILNGNYDYKISKISDDETGIISTAFNSVTSSLTLKIKQLSEYSENLARTNAELDKKISEMKSLQDLGKIISSIFNLEELLRAIIQNATIVMKSRRCSIILVNDKTGDLYIKVAKGMDEAGDFTENIKLKTGGLITDYCIKQKQSLLVTDVETDDRFPEAKDARYKTKSFIAVPLVINDRVIGMISITEKYNSDIYNGSDLQLLQIFANQAVIAIENARLYERLVVREKLERELEIAHNIQMSMMPQKYPDIKGISIAGIAIPAKEVGGDYYDFLPVSEAKVGITIGDVSGKGVPAALMMVMIHSILRAKVMSEHNPKDIVLELNKFMLNELEPRMFITLFYMILDVDNKTLKYTNAGHNYPMVFHADNLEVDSLKDGGLLLGVFEAPLYDEGEYQLNPGDVVVMYTDGIVEAMNEKDEMYGYEQFCEFVHGIKNKKADEIKEDILEEMRRFMGEAPQYDDLTLIVVKVEKEAAAETT</sequence>
<dbReference type="SUPFAM" id="SSF158472">
    <property type="entry name" value="HAMP domain-like"/>
    <property type="match status" value="1"/>
</dbReference>
<dbReference type="GO" id="GO:0007165">
    <property type="term" value="P:signal transduction"/>
    <property type="evidence" value="ECO:0007669"/>
    <property type="project" value="InterPro"/>
</dbReference>
<dbReference type="InterPro" id="IPR036457">
    <property type="entry name" value="PPM-type-like_dom_sf"/>
</dbReference>
<keyword evidence="3" id="KW-0812">Transmembrane</keyword>
<feature type="transmembrane region" description="Helical" evidence="3">
    <location>
        <begin position="59"/>
        <end position="79"/>
    </location>
</feature>
<dbReference type="FunFam" id="3.60.40.10:FF:000045">
    <property type="entry name" value="Stage II sporulation protein E"/>
    <property type="match status" value="1"/>
</dbReference>
<dbReference type="PROSITE" id="PS50885">
    <property type="entry name" value="HAMP"/>
    <property type="match status" value="1"/>
</dbReference>